<keyword evidence="3" id="KW-1185">Reference proteome</keyword>
<reference evidence="2" key="1">
    <citation type="journal article" date="2020" name="Stud. Mycol.">
        <title>101 Dothideomycetes genomes: a test case for predicting lifestyles and emergence of pathogens.</title>
        <authorList>
            <person name="Haridas S."/>
            <person name="Albert R."/>
            <person name="Binder M."/>
            <person name="Bloem J."/>
            <person name="Labutti K."/>
            <person name="Salamov A."/>
            <person name="Andreopoulos B."/>
            <person name="Baker S."/>
            <person name="Barry K."/>
            <person name="Bills G."/>
            <person name="Bluhm B."/>
            <person name="Cannon C."/>
            <person name="Castanera R."/>
            <person name="Culley D."/>
            <person name="Daum C."/>
            <person name="Ezra D."/>
            <person name="Gonzalez J."/>
            <person name="Henrissat B."/>
            <person name="Kuo A."/>
            <person name="Liang C."/>
            <person name="Lipzen A."/>
            <person name="Lutzoni F."/>
            <person name="Magnuson J."/>
            <person name="Mondo S."/>
            <person name="Nolan M."/>
            <person name="Ohm R."/>
            <person name="Pangilinan J."/>
            <person name="Park H.-J."/>
            <person name="Ramirez L."/>
            <person name="Alfaro M."/>
            <person name="Sun H."/>
            <person name="Tritt A."/>
            <person name="Yoshinaga Y."/>
            <person name="Zwiers L.-H."/>
            <person name="Turgeon B."/>
            <person name="Goodwin S."/>
            <person name="Spatafora J."/>
            <person name="Crous P."/>
            <person name="Grigoriev I."/>
        </authorList>
    </citation>
    <scope>NUCLEOTIDE SEQUENCE</scope>
    <source>
        <strain evidence="2">CBS 690.94</strain>
    </source>
</reference>
<sequence length="241" mass="27180">MVLDLLTLAAIPTAVGTSEAVHQQRLLDEEAESEERQAPFYLDVYCDAESRKRDEVHDAIIILKDGKLRLWPKDAHTKLPKEVSDGASEPHPFTGFFLPFPTEDLPHRPMPARPVLGLVSTVPANADVDAKGKAKAGKPKLNWIFADRETRELRYGPRAEARGHVVGPWDWTEDDEQGLTLNGDECLVAVEEEAGGYGWAVYWDDDDDRLKGHGIAQKHRVLRCSLERRLVEDNRRKIEVE</sequence>
<evidence type="ECO:0000313" key="3">
    <source>
        <dbReference type="Proteomes" id="UP000799764"/>
    </source>
</evidence>
<proteinExistence type="predicted"/>
<keyword evidence="1" id="KW-0732">Signal</keyword>
<feature type="chain" id="PRO_5040138951" evidence="1">
    <location>
        <begin position="21"/>
        <end position="241"/>
    </location>
</feature>
<accession>A0A9P4PWQ8</accession>
<evidence type="ECO:0000256" key="1">
    <source>
        <dbReference type="SAM" id="SignalP"/>
    </source>
</evidence>
<dbReference type="Proteomes" id="UP000799764">
    <property type="component" value="Unassembled WGS sequence"/>
</dbReference>
<name>A0A9P4PWQ8_9PLEO</name>
<dbReference type="PANTHER" id="PTHR38049">
    <property type="entry name" value="RICIN B LECTIN DOMAIN-CONTAINING PROTEIN"/>
    <property type="match status" value="1"/>
</dbReference>
<comment type="caution">
    <text evidence="2">The sequence shown here is derived from an EMBL/GenBank/DDBJ whole genome shotgun (WGS) entry which is preliminary data.</text>
</comment>
<evidence type="ECO:0000313" key="2">
    <source>
        <dbReference type="EMBL" id="KAF2450648.1"/>
    </source>
</evidence>
<dbReference type="EMBL" id="MU001493">
    <property type="protein sequence ID" value="KAF2450648.1"/>
    <property type="molecule type" value="Genomic_DNA"/>
</dbReference>
<organism evidence="2 3">
    <name type="scientific">Karstenula rhodostoma CBS 690.94</name>
    <dbReference type="NCBI Taxonomy" id="1392251"/>
    <lineage>
        <taxon>Eukaryota</taxon>
        <taxon>Fungi</taxon>
        <taxon>Dikarya</taxon>
        <taxon>Ascomycota</taxon>
        <taxon>Pezizomycotina</taxon>
        <taxon>Dothideomycetes</taxon>
        <taxon>Pleosporomycetidae</taxon>
        <taxon>Pleosporales</taxon>
        <taxon>Massarineae</taxon>
        <taxon>Didymosphaeriaceae</taxon>
        <taxon>Karstenula</taxon>
    </lineage>
</organism>
<dbReference type="OrthoDB" id="3928002at2759"/>
<dbReference type="PANTHER" id="PTHR38049:SF1">
    <property type="entry name" value="PROTEIN KINASE DOMAIN-CONTAINING PROTEIN"/>
    <property type="match status" value="1"/>
</dbReference>
<gene>
    <name evidence="2" type="ORF">P171DRAFT_350055</name>
</gene>
<dbReference type="AlphaFoldDB" id="A0A9P4PWQ8"/>
<protein>
    <submittedName>
        <fullName evidence="2">Uncharacterized protein</fullName>
    </submittedName>
</protein>
<feature type="signal peptide" evidence="1">
    <location>
        <begin position="1"/>
        <end position="20"/>
    </location>
</feature>